<reference evidence="3" key="1">
    <citation type="journal article" date="2014" name="Proc. Natl. Acad. Sci. U.S.A.">
        <title>Extensive sampling of basidiomycete genomes demonstrates inadequacy of the white-rot/brown-rot paradigm for wood decay fungi.</title>
        <authorList>
            <person name="Riley R."/>
            <person name="Salamov A.A."/>
            <person name="Brown D.W."/>
            <person name="Nagy L.G."/>
            <person name="Floudas D."/>
            <person name="Held B.W."/>
            <person name="Levasseur A."/>
            <person name="Lombard V."/>
            <person name="Morin E."/>
            <person name="Otillar R."/>
            <person name="Lindquist E.A."/>
            <person name="Sun H."/>
            <person name="LaButti K.M."/>
            <person name="Schmutz J."/>
            <person name="Jabbour D."/>
            <person name="Luo H."/>
            <person name="Baker S.E."/>
            <person name="Pisabarro A.G."/>
            <person name="Walton J.D."/>
            <person name="Blanchette R.A."/>
            <person name="Henrissat B."/>
            <person name="Martin F."/>
            <person name="Cullen D."/>
            <person name="Hibbett D.S."/>
            <person name="Grigoriev I.V."/>
        </authorList>
    </citation>
    <scope>NUCLEOTIDE SEQUENCE [LARGE SCALE GENOMIC DNA]</scope>
    <source>
        <strain evidence="3">CBS 339.88</strain>
    </source>
</reference>
<evidence type="ECO:0000256" key="1">
    <source>
        <dbReference type="SAM" id="Coils"/>
    </source>
</evidence>
<feature type="coiled-coil region" evidence="1">
    <location>
        <begin position="130"/>
        <end position="218"/>
    </location>
</feature>
<protein>
    <submittedName>
        <fullName evidence="2">Uncharacterized protein</fullName>
    </submittedName>
</protein>
<gene>
    <name evidence="2" type="ORF">GALMADRAFT_213435</name>
</gene>
<dbReference type="OrthoDB" id="2882961at2759"/>
<name>A0A067SM09_GALM3</name>
<keyword evidence="1" id="KW-0175">Coiled coil</keyword>
<keyword evidence="3" id="KW-1185">Reference proteome</keyword>
<accession>A0A067SM09</accession>
<organism evidence="2 3">
    <name type="scientific">Galerina marginata (strain CBS 339.88)</name>
    <dbReference type="NCBI Taxonomy" id="685588"/>
    <lineage>
        <taxon>Eukaryota</taxon>
        <taxon>Fungi</taxon>
        <taxon>Dikarya</taxon>
        <taxon>Basidiomycota</taxon>
        <taxon>Agaricomycotina</taxon>
        <taxon>Agaricomycetes</taxon>
        <taxon>Agaricomycetidae</taxon>
        <taxon>Agaricales</taxon>
        <taxon>Agaricineae</taxon>
        <taxon>Strophariaceae</taxon>
        <taxon>Galerina</taxon>
    </lineage>
</organism>
<dbReference type="EMBL" id="KL142390">
    <property type="protein sequence ID" value="KDR71940.1"/>
    <property type="molecule type" value="Genomic_DNA"/>
</dbReference>
<sequence length="380" mass="41853">MSTRRSVNVYVDETRVNRREFNPKTTIVTVKAEAKEGLKQELGLLDNAFHPSSVNHPEVMVLVPSAPAEGSPGLHFPNQSTVFALRSFPQSPPVDSGLAGMIRAVTLMQEEITKDKAAAAALRASDAKELEDYKRKVAEDAKEAAACRANDESKLAAYKRQLANDAKAAAALRKNDEKNMATYKRQVEENQNKLKNTIAALEAQIKRLETQAEDKALDQKRLNDGVKEYILTLAEQVDDATEFLSMGDTQAMDRIKRRNLLDRAQGTLALSFGISKNIRTASLDFRLALGQSSDPQERQRQLLLLQDNIPSSSSEVRGPAGALFKVPEALILLTDPSPKVRLDGNNIAHGRRKRDWYESAVVGSADRVALSALLDFVFGT</sequence>
<evidence type="ECO:0000313" key="3">
    <source>
        <dbReference type="Proteomes" id="UP000027222"/>
    </source>
</evidence>
<evidence type="ECO:0000313" key="2">
    <source>
        <dbReference type="EMBL" id="KDR71940.1"/>
    </source>
</evidence>
<dbReference type="AlphaFoldDB" id="A0A067SM09"/>
<dbReference type="HOGENOM" id="CLU_727714_0_0_1"/>
<dbReference type="Proteomes" id="UP000027222">
    <property type="component" value="Unassembled WGS sequence"/>
</dbReference>
<proteinExistence type="predicted"/>